<proteinExistence type="inferred from homology"/>
<comment type="similarity">
    <text evidence="5">Belongs to the mitochondrial carrier (TC 2.A.29) family.</text>
</comment>
<evidence type="ECO:0000256" key="4">
    <source>
        <dbReference type="PROSITE-ProRule" id="PRU00282"/>
    </source>
</evidence>
<dbReference type="Gene3D" id="1.50.40.10">
    <property type="entry name" value="Mitochondrial carrier domain"/>
    <property type="match status" value="1"/>
</dbReference>
<dbReference type="Proteomes" id="UP001489004">
    <property type="component" value="Unassembled WGS sequence"/>
</dbReference>
<evidence type="ECO:0000313" key="8">
    <source>
        <dbReference type="Proteomes" id="UP001489004"/>
    </source>
</evidence>
<keyword evidence="2 4" id="KW-0812">Transmembrane</keyword>
<evidence type="ECO:0000313" key="7">
    <source>
        <dbReference type="EMBL" id="KAK9808597.1"/>
    </source>
</evidence>
<comment type="subcellular location">
    <subcellularLocation>
        <location evidence="1">Membrane</location>
        <topology evidence="1">Multi-pass membrane protein</topology>
    </subcellularLocation>
</comment>
<evidence type="ECO:0000256" key="1">
    <source>
        <dbReference type="ARBA" id="ARBA00004141"/>
    </source>
</evidence>
<accession>A0AAW1PJ64</accession>
<evidence type="ECO:0008006" key="9">
    <source>
        <dbReference type="Google" id="ProtNLM"/>
    </source>
</evidence>
<dbReference type="AlphaFoldDB" id="A0AAW1PJ64"/>
<dbReference type="PANTHER" id="PTHR47567:SF1">
    <property type="entry name" value="NAD-DEPENDENT EPIMERASE_DEHYDRATASE DOMAIN-CONTAINING PROTEIN"/>
    <property type="match status" value="1"/>
</dbReference>
<dbReference type="GO" id="GO:0016020">
    <property type="term" value="C:membrane"/>
    <property type="evidence" value="ECO:0007669"/>
    <property type="project" value="UniProtKB-SubCell"/>
</dbReference>
<evidence type="ECO:0000256" key="3">
    <source>
        <dbReference type="ARBA" id="ARBA00023136"/>
    </source>
</evidence>
<name>A0AAW1PJ64_9CHLO</name>
<keyword evidence="3 4" id="KW-0472">Membrane</keyword>
<sequence>MLPPTLYQPKEPEPLGEVLKRAGKRALGGGIPGAAAMGIQVLSLMWLRTTVNYQYRYGTTTTHAFKTLYSQGGIPRFYRGLGPALLQAPLSRFGDTAANAGTLSLLESYESTKKLPVPVKTLAASAASAAFRIFLMPIDATKTIMQVEGQGGFGKLRAKVTKSGPRVLYHGALAASAATFVGHYPWFLTYNYLNETLPQYDDLKRKLLRSAFIGFSASAISDTVSNSIRVIKTSKQAATDAVTYPQVTREILEKEGLMGLLGRGLKTKIIANGAQGMLFTVLWRLGQDYWNRQAPAAN</sequence>
<dbReference type="InterPro" id="IPR023395">
    <property type="entry name" value="MCP_dom_sf"/>
</dbReference>
<dbReference type="PROSITE" id="PS50920">
    <property type="entry name" value="SOLCAR"/>
    <property type="match status" value="1"/>
</dbReference>
<feature type="repeat" description="Solcar" evidence="4">
    <location>
        <begin position="115"/>
        <end position="196"/>
    </location>
</feature>
<dbReference type="InterPro" id="IPR018108">
    <property type="entry name" value="MCP_transmembrane"/>
</dbReference>
<reference evidence="7 8" key="1">
    <citation type="journal article" date="2024" name="Nat. Commun.">
        <title>Phylogenomics reveals the evolutionary origins of lichenization in chlorophyte algae.</title>
        <authorList>
            <person name="Puginier C."/>
            <person name="Libourel C."/>
            <person name="Otte J."/>
            <person name="Skaloud P."/>
            <person name="Haon M."/>
            <person name="Grisel S."/>
            <person name="Petersen M."/>
            <person name="Berrin J.G."/>
            <person name="Delaux P.M."/>
            <person name="Dal Grande F."/>
            <person name="Keller J."/>
        </authorList>
    </citation>
    <scope>NUCLEOTIDE SEQUENCE [LARGE SCALE GENOMIC DNA]</scope>
    <source>
        <strain evidence="7 8">SAG 2043</strain>
    </source>
</reference>
<dbReference type="Pfam" id="PF00153">
    <property type="entry name" value="Mito_carr"/>
    <property type="match status" value="2"/>
</dbReference>
<evidence type="ECO:0000256" key="6">
    <source>
        <dbReference type="SAM" id="Phobius"/>
    </source>
</evidence>
<evidence type="ECO:0000256" key="2">
    <source>
        <dbReference type="ARBA" id="ARBA00022692"/>
    </source>
</evidence>
<keyword evidence="5" id="KW-0813">Transport</keyword>
<organism evidence="7 8">
    <name type="scientific">[Myrmecia] bisecta</name>
    <dbReference type="NCBI Taxonomy" id="41462"/>
    <lineage>
        <taxon>Eukaryota</taxon>
        <taxon>Viridiplantae</taxon>
        <taxon>Chlorophyta</taxon>
        <taxon>core chlorophytes</taxon>
        <taxon>Trebouxiophyceae</taxon>
        <taxon>Trebouxiales</taxon>
        <taxon>Trebouxiaceae</taxon>
        <taxon>Myrmecia</taxon>
    </lineage>
</organism>
<comment type="caution">
    <text evidence="7">The sequence shown here is derived from an EMBL/GenBank/DDBJ whole genome shotgun (WGS) entry which is preliminary data.</text>
</comment>
<protein>
    <recommendedName>
        <fullName evidence="9">Mitochondrial carrier protein</fullName>
    </recommendedName>
</protein>
<evidence type="ECO:0000256" key="5">
    <source>
        <dbReference type="RuleBase" id="RU000488"/>
    </source>
</evidence>
<dbReference type="EMBL" id="JALJOR010000011">
    <property type="protein sequence ID" value="KAK9808597.1"/>
    <property type="molecule type" value="Genomic_DNA"/>
</dbReference>
<feature type="transmembrane region" description="Helical" evidence="6">
    <location>
        <begin position="26"/>
        <end position="47"/>
    </location>
</feature>
<feature type="transmembrane region" description="Helical" evidence="6">
    <location>
        <begin position="167"/>
        <end position="187"/>
    </location>
</feature>
<dbReference type="SUPFAM" id="SSF103506">
    <property type="entry name" value="Mitochondrial carrier"/>
    <property type="match status" value="1"/>
</dbReference>
<keyword evidence="8" id="KW-1185">Reference proteome</keyword>
<gene>
    <name evidence="7" type="ORF">WJX72_000238</name>
</gene>
<dbReference type="PANTHER" id="PTHR47567">
    <property type="entry name" value="MITOCHONDRIAL SUBSTRATE/SOLUTE CARRIER"/>
    <property type="match status" value="1"/>
</dbReference>
<keyword evidence="6" id="KW-1133">Transmembrane helix</keyword>